<dbReference type="GO" id="GO:0046656">
    <property type="term" value="P:folic acid biosynthetic process"/>
    <property type="evidence" value="ECO:0007669"/>
    <property type="project" value="UniProtKB-UniRule"/>
</dbReference>
<keyword evidence="11 13" id="KW-0289">Folate biosynthesis</keyword>
<dbReference type="CDD" id="cd00483">
    <property type="entry name" value="HPPK"/>
    <property type="match status" value="1"/>
</dbReference>
<evidence type="ECO:0000313" key="15">
    <source>
        <dbReference type="EMBL" id="AZN30033.1"/>
    </source>
</evidence>
<dbReference type="InterPro" id="IPR000550">
    <property type="entry name" value="Hppk"/>
</dbReference>
<comment type="pathway">
    <text evidence="3 13">Cofactor biosynthesis; tetrahydrofolate biosynthesis; 2-amino-4-hydroxy-6-hydroxymethyl-7,8-dihydropteridine diphosphate from 7,8-dihydroneopterin triphosphate: step 3/4.</text>
</comment>
<dbReference type="Proteomes" id="UP000270021">
    <property type="component" value="Chromosome"/>
</dbReference>
<comment type="similarity">
    <text evidence="6">In the N-terminal section; belongs to the DHNA family.</text>
</comment>
<evidence type="ECO:0000256" key="6">
    <source>
        <dbReference type="ARBA" id="ARBA00009640"/>
    </source>
</evidence>
<sequence>MPDLHLPTGALADRIELTGLTARGRHGVFDHEKAEGQDFTVDIVLHTTTARAAASDDLSDTISYADVADEAVRLITGEPVDLIETLAERIAESALATGALAVDVTVHKPSAPIPHTFGDVSVSIRRLGVLLATPKPAAEVVVGIGSNLGDPVTQVEIGAAKLARILEYEQMSRTRVTPAEVAPSQPTQPNYINAVMIGRTRLSPLGLLAELQRIEDEQGRTREEHWGPRTLDLDLISYKIADREITSDDPDLTLPHPRAHLRNFVMEPWAEVDPWGHLRGKPIR</sequence>
<dbReference type="SUPFAM" id="SSF55083">
    <property type="entry name" value="6-hydroxymethyl-7,8-dihydropterin pyrophosphokinase, HPPK"/>
    <property type="match status" value="1"/>
</dbReference>
<comment type="function">
    <text evidence="13">Catalyzes the conversion of 7,8-dihydroneopterin to 6-hydroxymethyl-7,8-dihydropterin.</text>
</comment>
<dbReference type="FunFam" id="3.30.1130.10:FF:000003">
    <property type="entry name" value="7,8-dihydroneopterin aldolase"/>
    <property type="match status" value="1"/>
</dbReference>
<evidence type="ECO:0000259" key="14">
    <source>
        <dbReference type="PROSITE" id="PS00794"/>
    </source>
</evidence>
<comment type="similarity">
    <text evidence="5 13">Belongs to the DHNA family.</text>
</comment>
<accession>A0A3Q8WTX4</accession>
<evidence type="ECO:0000256" key="13">
    <source>
        <dbReference type="RuleBase" id="RU362079"/>
    </source>
</evidence>
<dbReference type="GO" id="GO:0004150">
    <property type="term" value="F:dihydroneopterin aldolase activity"/>
    <property type="evidence" value="ECO:0007669"/>
    <property type="project" value="UniProtKB-UniRule"/>
</dbReference>
<evidence type="ECO:0000256" key="2">
    <source>
        <dbReference type="ARBA" id="ARBA00001353"/>
    </source>
</evidence>
<dbReference type="Pfam" id="PF01288">
    <property type="entry name" value="HPPK"/>
    <property type="match status" value="1"/>
</dbReference>
<dbReference type="EC" id="2.7.6.3" evidence="13"/>
<keyword evidence="10" id="KW-0067">ATP-binding</keyword>
<evidence type="ECO:0000256" key="4">
    <source>
        <dbReference type="ARBA" id="ARBA00005051"/>
    </source>
</evidence>
<reference evidence="15 16" key="1">
    <citation type="submission" date="2018-12" db="EMBL/GenBank/DDBJ databases">
        <title>Complete genome sequence of Flaviflexus salsibiostraticola KCTC 33148.</title>
        <authorList>
            <person name="Bae J.-W."/>
        </authorList>
    </citation>
    <scope>NUCLEOTIDE SEQUENCE [LARGE SCALE GENOMIC DNA]</scope>
    <source>
        <strain evidence="15 16">KCTC 33148</strain>
    </source>
</reference>
<dbReference type="SMART" id="SM00905">
    <property type="entry name" value="FolB"/>
    <property type="match status" value="1"/>
</dbReference>
<dbReference type="GO" id="GO:0046654">
    <property type="term" value="P:tetrahydrofolate biosynthetic process"/>
    <property type="evidence" value="ECO:0007669"/>
    <property type="project" value="UniProtKB-UniRule"/>
</dbReference>
<dbReference type="InterPro" id="IPR006156">
    <property type="entry name" value="Dihydroneopterin_aldolase"/>
</dbReference>
<dbReference type="InterPro" id="IPR043133">
    <property type="entry name" value="GTP-CH-I_C/QueF"/>
</dbReference>
<keyword evidence="7 15" id="KW-0808">Transferase</keyword>
<dbReference type="InterPro" id="IPR035907">
    <property type="entry name" value="Hppk_sf"/>
</dbReference>
<evidence type="ECO:0000256" key="11">
    <source>
        <dbReference type="ARBA" id="ARBA00022909"/>
    </source>
</evidence>
<dbReference type="NCBIfam" id="TIGR00525">
    <property type="entry name" value="folB"/>
    <property type="match status" value="1"/>
</dbReference>
<name>A0A3Q8WTX4_9ACTO</name>
<dbReference type="GO" id="GO:0016301">
    <property type="term" value="F:kinase activity"/>
    <property type="evidence" value="ECO:0007669"/>
    <property type="project" value="UniProtKB-KW"/>
</dbReference>
<dbReference type="NCBIfam" id="TIGR01498">
    <property type="entry name" value="folK"/>
    <property type="match status" value="1"/>
</dbReference>
<feature type="domain" description="7,8-dihydro-6-hydroxymethylpterin-pyrophosphokinase" evidence="14">
    <location>
        <begin position="225"/>
        <end position="236"/>
    </location>
</feature>
<keyword evidence="8" id="KW-0547">Nucleotide-binding</keyword>
<dbReference type="PANTHER" id="PTHR43071:SF1">
    <property type="entry name" value="2-AMINO-4-HYDROXY-6-HYDROXYMETHYLDIHYDROPTERIDINE PYROPHOSPHOKINASE"/>
    <property type="match status" value="1"/>
</dbReference>
<dbReference type="RefSeq" id="WP_126040432.1">
    <property type="nucleotide sequence ID" value="NZ_CP034438.1"/>
</dbReference>
<dbReference type="OrthoDB" id="9808041at2"/>
<gene>
    <name evidence="15" type="primary">folK</name>
    <name evidence="15" type="ORF">EJO69_06705</name>
</gene>
<dbReference type="CDD" id="cd00534">
    <property type="entry name" value="DHNA_DHNTPE"/>
    <property type="match status" value="1"/>
</dbReference>
<organism evidence="15 16">
    <name type="scientific">Flaviflexus salsibiostraticola</name>
    <dbReference type="NCBI Taxonomy" id="1282737"/>
    <lineage>
        <taxon>Bacteria</taxon>
        <taxon>Bacillati</taxon>
        <taxon>Actinomycetota</taxon>
        <taxon>Actinomycetes</taxon>
        <taxon>Actinomycetales</taxon>
        <taxon>Actinomycetaceae</taxon>
        <taxon>Flaviflexus</taxon>
    </lineage>
</organism>
<proteinExistence type="inferred from homology"/>
<dbReference type="PROSITE" id="PS00794">
    <property type="entry name" value="HPPK"/>
    <property type="match status" value="1"/>
</dbReference>
<dbReference type="UniPathway" id="UPA00077">
    <property type="reaction ID" value="UER00154"/>
</dbReference>
<dbReference type="Pfam" id="PF02152">
    <property type="entry name" value="FolB"/>
    <property type="match status" value="1"/>
</dbReference>
<evidence type="ECO:0000256" key="7">
    <source>
        <dbReference type="ARBA" id="ARBA00022679"/>
    </source>
</evidence>
<dbReference type="GO" id="GO:0005524">
    <property type="term" value="F:ATP binding"/>
    <property type="evidence" value="ECO:0007669"/>
    <property type="project" value="UniProtKB-KW"/>
</dbReference>
<dbReference type="SUPFAM" id="SSF55620">
    <property type="entry name" value="Tetrahydrobiopterin biosynthesis enzymes-like"/>
    <property type="match status" value="1"/>
</dbReference>
<evidence type="ECO:0000256" key="1">
    <source>
        <dbReference type="ARBA" id="ARBA00000198"/>
    </source>
</evidence>
<dbReference type="PANTHER" id="PTHR43071">
    <property type="entry name" value="2-AMINO-4-HYDROXY-6-HYDROXYMETHYLDIHYDROPTERIDINE PYROPHOSPHOKINASE"/>
    <property type="match status" value="1"/>
</dbReference>
<protein>
    <recommendedName>
        <fullName evidence="13">Bifunctional folate synthesis protein</fullName>
    </recommendedName>
    <domain>
        <recommendedName>
            <fullName evidence="13">Dihydroneopterin aldolase</fullName>
            <shortName evidence="13">DHNA</shortName>
            <ecNumber evidence="13">4.1.2.25</ecNumber>
        </recommendedName>
        <alternativeName>
            <fullName evidence="13">7,8-dihydroneopterin aldolase</fullName>
        </alternativeName>
    </domain>
    <domain>
        <recommendedName>
            <fullName evidence="13">2-amino-4-hydroxy-6-hydroxymethyldihydropteridine pyrophosphokinase</fullName>
            <ecNumber evidence="13">2.7.6.3</ecNumber>
        </recommendedName>
        <alternativeName>
            <fullName evidence="13">6-hydroxymethyl-7,8-dihydropterin pyrophosphokinase</fullName>
            <shortName evidence="13">PPPK</shortName>
        </alternativeName>
        <alternativeName>
            <fullName evidence="13">7,8-dihydro-6-hydroxymethylpterin pyrophosphokinase</fullName>
            <shortName evidence="13">HPPK</shortName>
        </alternativeName>
    </domain>
</protein>
<keyword evidence="16" id="KW-1185">Reference proteome</keyword>
<dbReference type="AlphaFoldDB" id="A0A3Q8WTX4"/>
<evidence type="ECO:0000256" key="12">
    <source>
        <dbReference type="ARBA" id="ARBA00023239"/>
    </source>
</evidence>
<dbReference type="NCBIfam" id="TIGR00526">
    <property type="entry name" value="folB_dom"/>
    <property type="match status" value="1"/>
</dbReference>
<comment type="catalytic activity">
    <reaction evidence="2 13">
        <text>7,8-dihydroneopterin = 6-hydroxymethyl-7,8-dihydropterin + glycolaldehyde</text>
        <dbReference type="Rhea" id="RHEA:10540"/>
        <dbReference type="ChEBI" id="CHEBI:17001"/>
        <dbReference type="ChEBI" id="CHEBI:17071"/>
        <dbReference type="ChEBI" id="CHEBI:44841"/>
        <dbReference type="EC" id="4.1.2.25"/>
    </reaction>
</comment>
<dbReference type="InterPro" id="IPR006157">
    <property type="entry name" value="FolB_dom"/>
</dbReference>
<dbReference type="EMBL" id="CP034438">
    <property type="protein sequence ID" value="AZN30033.1"/>
    <property type="molecule type" value="Genomic_DNA"/>
</dbReference>
<evidence type="ECO:0000313" key="16">
    <source>
        <dbReference type="Proteomes" id="UP000270021"/>
    </source>
</evidence>
<dbReference type="Gene3D" id="3.30.1130.10">
    <property type="match status" value="1"/>
</dbReference>
<evidence type="ECO:0000256" key="10">
    <source>
        <dbReference type="ARBA" id="ARBA00022840"/>
    </source>
</evidence>
<dbReference type="Gene3D" id="3.30.70.560">
    <property type="entry name" value="7,8-Dihydro-6-hydroxymethylpterin-pyrophosphokinase HPPK"/>
    <property type="match status" value="1"/>
</dbReference>
<evidence type="ECO:0000256" key="5">
    <source>
        <dbReference type="ARBA" id="ARBA00005708"/>
    </source>
</evidence>
<dbReference type="KEGG" id="fsl:EJO69_06705"/>
<evidence type="ECO:0000256" key="3">
    <source>
        <dbReference type="ARBA" id="ARBA00005013"/>
    </source>
</evidence>
<comment type="pathway">
    <text evidence="4">Cofactor biosynthesis; tetrahydrofolate biosynthesis; 2-amino-4-hydroxy-6-hydroxymethyl-7,8-dihydropteridine diphosphate from 7,8-dihydroneopterin triphosphate: step 4/4.</text>
</comment>
<comment type="catalytic activity">
    <reaction evidence="1">
        <text>6-hydroxymethyl-7,8-dihydropterin + ATP = (7,8-dihydropterin-6-yl)methyl diphosphate + AMP + H(+)</text>
        <dbReference type="Rhea" id="RHEA:11412"/>
        <dbReference type="ChEBI" id="CHEBI:15378"/>
        <dbReference type="ChEBI" id="CHEBI:30616"/>
        <dbReference type="ChEBI" id="CHEBI:44841"/>
        <dbReference type="ChEBI" id="CHEBI:72950"/>
        <dbReference type="ChEBI" id="CHEBI:456215"/>
        <dbReference type="EC" id="2.7.6.3"/>
    </reaction>
</comment>
<dbReference type="GO" id="GO:0003848">
    <property type="term" value="F:2-amino-4-hydroxy-6-hydroxymethyldihydropteridine diphosphokinase activity"/>
    <property type="evidence" value="ECO:0007669"/>
    <property type="project" value="UniProtKB-EC"/>
</dbReference>
<keyword evidence="9 15" id="KW-0418">Kinase</keyword>
<evidence type="ECO:0000256" key="9">
    <source>
        <dbReference type="ARBA" id="ARBA00022777"/>
    </source>
</evidence>
<keyword evidence="12 13" id="KW-0456">Lyase</keyword>
<evidence type="ECO:0000256" key="8">
    <source>
        <dbReference type="ARBA" id="ARBA00022741"/>
    </source>
</evidence>
<dbReference type="EC" id="4.1.2.25" evidence="13"/>